<evidence type="ECO:0000313" key="3">
    <source>
        <dbReference type="Proteomes" id="UP000027073"/>
    </source>
</evidence>
<dbReference type="HOGENOM" id="CLU_1468774_0_0_1"/>
<dbReference type="AlphaFoldDB" id="A0A067NHL0"/>
<dbReference type="InParanoid" id="A0A067NHL0"/>
<feature type="region of interest" description="Disordered" evidence="1">
    <location>
        <begin position="1"/>
        <end position="28"/>
    </location>
</feature>
<accession>A0A067NHL0</accession>
<dbReference type="EMBL" id="KL198012">
    <property type="protein sequence ID" value="KDQ23607.1"/>
    <property type="molecule type" value="Genomic_DNA"/>
</dbReference>
<protein>
    <submittedName>
        <fullName evidence="2">Uncharacterized protein</fullName>
    </submittedName>
</protein>
<organism evidence="2 3">
    <name type="scientific">Pleurotus ostreatus (strain PC15)</name>
    <name type="common">Oyster mushroom</name>
    <dbReference type="NCBI Taxonomy" id="1137138"/>
    <lineage>
        <taxon>Eukaryota</taxon>
        <taxon>Fungi</taxon>
        <taxon>Dikarya</taxon>
        <taxon>Basidiomycota</taxon>
        <taxon>Agaricomycotina</taxon>
        <taxon>Agaricomycetes</taxon>
        <taxon>Agaricomycetidae</taxon>
        <taxon>Agaricales</taxon>
        <taxon>Pleurotineae</taxon>
        <taxon>Pleurotaceae</taxon>
        <taxon>Pleurotus</taxon>
    </lineage>
</organism>
<feature type="compositionally biased region" description="Low complexity" evidence="1">
    <location>
        <begin position="10"/>
        <end position="22"/>
    </location>
</feature>
<dbReference type="VEuPathDB" id="FungiDB:PLEOSDRAFT_1090557"/>
<evidence type="ECO:0000256" key="1">
    <source>
        <dbReference type="SAM" id="MobiDB-lite"/>
    </source>
</evidence>
<reference evidence="3" key="1">
    <citation type="journal article" date="2014" name="Proc. Natl. Acad. Sci. U.S.A.">
        <title>Extensive sampling of basidiomycete genomes demonstrates inadequacy of the white-rot/brown-rot paradigm for wood decay fungi.</title>
        <authorList>
            <person name="Riley R."/>
            <person name="Salamov A.A."/>
            <person name="Brown D.W."/>
            <person name="Nagy L.G."/>
            <person name="Floudas D."/>
            <person name="Held B.W."/>
            <person name="Levasseur A."/>
            <person name="Lombard V."/>
            <person name="Morin E."/>
            <person name="Otillar R."/>
            <person name="Lindquist E.A."/>
            <person name="Sun H."/>
            <person name="LaButti K.M."/>
            <person name="Schmutz J."/>
            <person name="Jabbour D."/>
            <person name="Luo H."/>
            <person name="Baker S.E."/>
            <person name="Pisabarro A.G."/>
            <person name="Walton J.D."/>
            <person name="Blanchette R.A."/>
            <person name="Henrissat B."/>
            <person name="Martin F."/>
            <person name="Cullen D."/>
            <person name="Hibbett D.S."/>
            <person name="Grigoriev I.V."/>
        </authorList>
    </citation>
    <scope>NUCLEOTIDE SEQUENCE [LARGE SCALE GENOMIC DNA]</scope>
    <source>
        <strain evidence="3">PC15</strain>
    </source>
</reference>
<proteinExistence type="predicted"/>
<sequence>MVIQVHRASRSPSARSQKSSARPWRRIPAGGRAEGGWLLILMKMLLKARGPSTRTRRTSSCTTTAGACRRRRIAAATWTRSRRRTIASCGIKGLATCFRGPSSHFHPTFIPRFALCSALFDTFTIRYGTICYLFLTLRCACCFRARARRCYMVVHGVGEEGAEGHYGKGGGFLRCLLKVATRWS</sequence>
<gene>
    <name evidence="2" type="ORF">PLEOSDRAFT_1090557</name>
</gene>
<dbReference type="Proteomes" id="UP000027073">
    <property type="component" value="Unassembled WGS sequence"/>
</dbReference>
<name>A0A067NHL0_PLEO1</name>
<evidence type="ECO:0000313" key="2">
    <source>
        <dbReference type="EMBL" id="KDQ23607.1"/>
    </source>
</evidence>